<protein>
    <recommendedName>
        <fullName evidence="3">DUF4283 domain-containing protein</fullName>
    </recommendedName>
</protein>
<comment type="caution">
    <text evidence="1">The sequence shown here is derived from an EMBL/GenBank/DDBJ whole genome shotgun (WGS) entry which is preliminary data.</text>
</comment>
<accession>A0A438I0R2</accession>
<evidence type="ECO:0000313" key="2">
    <source>
        <dbReference type="Proteomes" id="UP000288805"/>
    </source>
</evidence>
<name>A0A438I0R2_VITVI</name>
<dbReference type="Proteomes" id="UP000288805">
    <property type="component" value="Unassembled WGS sequence"/>
</dbReference>
<sequence length="351" mass="39623">MCIKEHGFKRRKEHINSPNSSFCLGGRASSCSSLFGLERALFVTVGEPDDGVGACILEKESLNPLREVWVDGRELGGSCLLVLELGLGEAVPRILVVKKMGDGFLEDLVRPLDCWSSSCFAKFSHYLGMLTKGFEWEILKLLKKMKERKDKKGIGTGNQDSRMSMGLVCSLGVGRFLEWEAVNLRGTVGGIMVFWANRVLQLVGLEVDDFNMIRFPQGCSSGGRLISTMRRFSEKFNLKKWNKEVFRQTAVGKAMALDQVVFWDTNERSCNLSHEEVEAREVVREEFKKLVMLKEISWRRNFSAKIKIHGTWLLEEKDIKEGVVQAFQALLTNSGDWRPSLNGLLFEGLEA</sequence>
<dbReference type="EMBL" id="QGNW01000156">
    <property type="protein sequence ID" value="RVW90309.1"/>
    <property type="molecule type" value="Genomic_DNA"/>
</dbReference>
<proteinExistence type="predicted"/>
<gene>
    <name evidence="1" type="ORF">CK203_036731</name>
</gene>
<organism evidence="1 2">
    <name type="scientific">Vitis vinifera</name>
    <name type="common">Grape</name>
    <dbReference type="NCBI Taxonomy" id="29760"/>
    <lineage>
        <taxon>Eukaryota</taxon>
        <taxon>Viridiplantae</taxon>
        <taxon>Streptophyta</taxon>
        <taxon>Embryophyta</taxon>
        <taxon>Tracheophyta</taxon>
        <taxon>Spermatophyta</taxon>
        <taxon>Magnoliopsida</taxon>
        <taxon>eudicotyledons</taxon>
        <taxon>Gunneridae</taxon>
        <taxon>Pentapetalae</taxon>
        <taxon>rosids</taxon>
        <taxon>Vitales</taxon>
        <taxon>Vitaceae</taxon>
        <taxon>Viteae</taxon>
        <taxon>Vitis</taxon>
    </lineage>
</organism>
<evidence type="ECO:0000313" key="1">
    <source>
        <dbReference type="EMBL" id="RVW90309.1"/>
    </source>
</evidence>
<dbReference type="AlphaFoldDB" id="A0A438I0R2"/>
<reference evidence="1 2" key="1">
    <citation type="journal article" date="2018" name="PLoS Genet.">
        <title>Population sequencing reveals clonal diversity and ancestral inbreeding in the grapevine cultivar Chardonnay.</title>
        <authorList>
            <person name="Roach M.J."/>
            <person name="Johnson D.L."/>
            <person name="Bohlmann J."/>
            <person name="van Vuuren H.J."/>
            <person name="Jones S.J."/>
            <person name="Pretorius I.S."/>
            <person name="Schmidt S.A."/>
            <person name="Borneman A.R."/>
        </authorList>
    </citation>
    <scope>NUCLEOTIDE SEQUENCE [LARGE SCALE GENOMIC DNA]</scope>
    <source>
        <strain evidence="2">cv. Chardonnay</strain>
        <tissue evidence="1">Leaf</tissue>
    </source>
</reference>
<evidence type="ECO:0008006" key="3">
    <source>
        <dbReference type="Google" id="ProtNLM"/>
    </source>
</evidence>